<evidence type="ECO:0000259" key="3">
    <source>
        <dbReference type="Pfam" id="PF09314"/>
    </source>
</evidence>
<dbReference type="RefSeq" id="WP_021196767.1">
    <property type="nucleotide sequence ID" value="NZ_CP012605.1"/>
</dbReference>
<dbReference type="GO" id="GO:0016757">
    <property type="term" value="F:glycosyltransferase activity"/>
    <property type="evidence" value="ECO:0007669"/>
    <property type="project" value="InterPro"/>
</dbReference>
<dbReference type="InterPro" id="IPR015393">
    <property type="entry name" value="DUF1972"/>
</dbReference>
<dbReference type="AlphaFoldDB" id="A0AAC9BKI0"/>
<dbReference type="InterPro" id="IPR001296">
    <property type="entry name" value="Glyco_trans_1"/>
</dbReference>
<protein>
    <submittedName>
        <fullName evidence="4">Glycosyl transferases group 1 family protein</fullName>
    </submittedName>
</protein>
<evidence type="ECO:0000256" key="1">
    <source>
        <dbReference type="ARBA" id="ARBA00022679"/>
    </source>
</evidence>
<dbReference type="Pfam" id="PF00534">
    <property type="entry name" value="Glycos_transf_1"/>
    <property type="match status" value="1"/>
</dbReference>
<feature type="domain" description="Glycosyl transferase family 1" evidence="2">
    <location>
        <begin position="199"/>
        <end position="328"/>
    </location>
</feature>
<evidence type="ECO:0000259" key="2">
    <source>
        <dbReference type="Pfam" id="PF00534"/>
    </source>
</evidence>
<dbReference type="EMBL" id="CP012605">
    <property type="protein sequence ID" value="ANH74599.1"/>
    <property type="molecule type" value="Genomic_DNA"/>
</dbReference>
<dbReference type="Pfam" id="PF09314">
    <property type="entry name" value="DUF1972"/>
    <property type="match status" value="1"/>
</dbReference>
<dbReference type="SUPFAM" id="SSF53756">
    <property type="entry name" value="UDP-Glycosyltransferase/glycogen phosphorylase"/>
    <property type="match status" value="1"/>
</dbReference>
<keyword evidence="1 4" id="KW-0808">Transferase</keyword>
<proteinExistence type="predicted"/>
<evidence type="ECO:0000313" key="4">
    <source>
        <dbReference type="EMBL" id="ANH74599.1"/>
    </source>
</evidence>
<evidence type="ECO:0000313" key="5">
    <source>
        <dbReference type="Proteomes" id="UP000077927"/>
    </source>
</evidence>
<sequence>MANVYLIGVRGIPNRYGGFERLVEVLAPHLVRQGHNVTVFCNQDPTVNKDNVDEDLWMGVRRRFISVRSSGPLGTIEYDWRSFKEVPENAVALIFGYGTGVFQRYLKKRSIPHAVNMDGIEWRREKWGRLARIWLRMNERSAARQADILIADHPEIQRYLQEELGKESTMIAYGVDDDALQPENRDDLSHPLLTQYPSQSFSLVVARPEPENQIHVILEAFERSEKKKPMVVLGNFEINDYGRQLRTKYTDVHFAGGVYNTGVLNELRRRSNLYIHGHSVGGTNPSLIEAMAAGALLLAHDNPFNRWVLGGDTSGLFFKAAADLAAHLDNPPDPTMRTSMIHAAQQRCVEQFLWSRILSEYDAVLARLQEAMH</sequence>
<dbReference type="Proteomes" id="UP000077927">
    <property type="component" value="Chromosome 1"/>
</dbReference>
<name>A0AAC9BKI0_9RALS</name>
<feature type="domain" description="DUF1972" evidence="3">
    <location>
        <begin position="1"/>
        <end position="176"/>
    </location>
</feature>
<dbReference type="PANTHER" id="PTHR46401:SF2">
    <property type="entry name" value="GLYCOSYLTRANSFERASE WBBK-RELATED"/>
    <property type="match status" value="1"/>
</dbReference>
<dbReference type="Gene3D" id="3.40.50.2000">
    <property type="entry name" value="Glycogen Phosphorylase B"/>
    <property type="match status" value="2"/>
</dbReference>
<gene>
    <name evidence="4" type="ORF">ACS15_0760</name>
</gene>
<dbReference type="KEGG" id="rin:ACS15_0760"/>
<reference evidence="4 5" key="1">
    <citation type="submission" date="2015-09" db="EMBL/GenBank/DDBJ databases">
        <authorList>
            <person name="Xu Y."/>
            <person name="Nagy A."/>
            <person name="Liu N.T."/>
            <person name="Nou X."/>
        </authorList>
    </citation>
    <scope>NUCLEOTIDE SEQUENCE [LARGE SCALE GENOMIC DNA]</scope>
    <source>
        <strain evidence="4 5">FC1138</strain>
    </source>
</reference>
<organism evidence="4 5">
    <name type="scientific">Ralstonia insidiosa</name>
    <dbReference type="NCBI Taxonomy" id="190721"/>
    <lineage>
        <taxon>Bacteria</taxon>
        <taxon>Pseudomonadati</taxon>
        <taxon>Pseudomonadota</taxon>
        <taxon>Betaproteobacteria</taxon>
        <taxon>Burkholderiales</taxon>
        <taxon>Burkholderiaceae</taxon>
        <taxon>Ralstonia</taxon>
    </lineage>
</organism>
<accession>A0AAC9BKI0</accession>
<dbReference type="PANTHER" id="PTHR46401">
    <property type="entry name" value="GLYCOSYLTRANSFERASE WBBK-RELATED"/>
    <property type="match status" value="1"/>
</dbReference>